<proteinExistence type="predicted"/>
<dbReference type="EMBL" id="BK016265">
    <property type="protein sequence ID" value="DAG05947.1"/>
    <property type="molecule type" value="Genomic_DNA"/>
</dbReference>
<protein>
    <submittedName>
        <fullName evidence="1">Uncharacterized protein</fullName>
    </submittedName>
</protein>
<organism evidence="1">
    <name type="scientific">Myoviridae sp. ctkfK18</name>
    <dbReference type="NCBI Taxonomy" id="2825165"/>
    <lineage>
        <taxon>Viruses</taxon>
        <taxon>Duplodnaviria</taxon>
        <taxon>Heunggongvirae</taxon>
        <taxon>Uroviricota</taxon>
        <taxon>Caudoviricetes</taxon>
    </lineage>
</organism>
<name>A0A8S5VH56_9CAUD</name>
<evidence type="ECO:0000313" key="1">
    <source>
        <dbReference type="EMBL" id="DAG05947.1"/>
    </source>
</evidence>
<reference evidence="1" key="1">
    <citation type="journal article" date="2021" name="Proc. Natl. Acad. Sci. U.S.A.">
        <title>A Catalog of Tens of Thousands of Viruses from Human Metagenomes Reveals Hidden Associations with Chronic Diseases.</title>
        <authorList>
            <person name="Tisza M.J."/>
            <person name="Buck C.B."/>
        </authorList>
    </citation>
    <scope>NUCLEOTIDE SEQUENCE</scope>
    <source>
        <strain evidence="1">CtkfK18</strain>
    </source>
</reference>
<sequence>MRFLVMQSDIRHNCSMYKYIFYYIINNYI</sequence>
<accession>A0A8S5VH56</accession>